<evidence type="ECO:0000256" key="13">
    <source>
        <dbReference type="ARBA" id="ARBA00023303"/>
    </source>
</evidence>
<keyword evidence="7" id="KW-0375">Hydrogen ion transport</keyword>
<dbReference type="GO" id="GO:0015267">
    <property type="term" value="F:channel activity"/>
    <property type="evidence" value="ECO:0007669"/>
    <property type="project" value="UniProtKB-KW"/>
</dbReference>
<accession>A0A866VUB5</accession>
<organism evidence="16">
    <name type="scientific">Salamander influenza-like virus</name>
    <dbReference type="NCBI Taxonomy" id="2777034"/>
    <lineage>
        <taxon>Viruses</taxon>
        <taxon>Riboviria</taxon>
        <taxon>Orthornavirae</taxon>
        <taxon>Negarnaviricota</taxon>
        <taxon>Polyploviricotina</taxon>
        <taxon>Insthoviricetes</taxon>
        <taxon>Articulavirales</taxon>
        <taxon>Orthomyxoviridae</taxon>
    </lineage>
</organism>
<dbReference type="Pfam" id="PF04772">
    <property type="entry name" value="Flu_B_M2"/>
    <property type="match status" value="1"/>
</dbReference>
<dbReference type="GO" id="GO:0016020">
    <property type="term" value="C:membrane"/>
    <property type="evidence" value="ECO:0007669"/>
    <property type="project" value="InterPro"/>
</dbReference>
<keyword evidence="12" id="KW-0406">Ion transport</keyword>
<evidence type="ECO:0000256" key="10">
    <source>
        <dbReference type="ARBA" id="ARBA00023039"/>
    </source>
</evidence>
<dbReference type="GO" id="GO:1902600">
    <property type="term" value="P:proton transmembrane transport"/>
    <property type="evidence" value="ECO:0007669"/>
    <property type="project" value="UniProtKB-KW"/>
</dbReference>
<evidence type="ECO:0000256" key="1">
    <source>
        <dbReference type="ARBA" id="ARBA00004224"/>
    </source>
</evidence>
<dbReference type="GO" id="GO:0020002">
    <property type="term" value="C:host cell plasma membrane"/>
    <property type="evidence" value="ECO:0007669"/>
    <property type="project" value="UniProtKB-SubCell"/>
</dbReference>
<evidence type="ECO:0000256" key="5">
    <source>
        <dbReference type="ARBA" id="ARBA00022448"/>
    </source>
</evidence>
<reference evidence="16" key="1">
    <citation type="submission" date="2020-08" db="EMBL/GenBank/DDBJ databases">
        <authorList>
            <person name="Parry R.H."/>
            <person name="Wille M."/>
            <person name="Geoghegan J.L."/>
            <person name="Turnbull O.M.H."/>
            <person name="Holmes E.C."/>
        </authorList>
    </citation>
    <scope>NUCLEOTIDE SEQUENCE</scope>
    <source>
        <strain evidence="16">SILV/UK</strain>
    </source>
</reference>
<evidence type="ECO:0000256" key="4">
    <source>
        <dbReference type="ARBA" id="ARBA00015052"/>
    </source>
</evidence>
<dbReference type="GO" id="GO:0055036">
    <property type="term" value="C:virion membrane"/>
    <property type="evidence" value="ECO:0007669"/>
    <property type="project" value="UniProtKB-SubCell"/>
</dbReference>
<evidence type="ECO:0000256" key="2">
    <source>
        <dbReference type="ARBA" id="ARBA00004462"/>
    </source>
</evidence>
<keyword evidence="8" id="KW-0735">Signal-anchor</keyword>
<proteinExistence type="predicted"/>
<evidence type="ECO:0000256" key="12">
    <source>
        <dbReference type="ARBA" id="ARBA00023065"/>
    </source>
</evidence>
<keyword evidence="5" id="KW-0813">Transport</keyword>
<keyword evidence="15" id="KW-0812">Transmembrane</keyword>
<comment type="subcellular location">
    <subcellularLocation>
        <location evidence="1">Host cell membrane</location>
        <topology evidence="1">Single-pass type III membrane protein</topology>
    </subcellularLocation>
    <subcellularLocation>
        <location evidence="2">Virion membrane</location>
        <topology evidence="2">Single-pass type III membrane protein</topology>
    </subcellularLocation>
</comment>
<evidence type="ECO:0000256" key="9">
    <source>
        <dbReference type="ARBA" id="ARBA00022989"/>
    </source>
</evidence>
<evidence type="ECO:0000313" key="16">
    <source>
        <dbReference type="EMBL" id="QOE76816.1"/>
    </source>
</evidence>
<dbReference type="InterPro" id="IPR006859">
    <property type="entry name" value="Flu_B_M2"/>
</dbReference>
<feature type="transmembrane region" description="Helical" evidence="15">
    <location>
        <begin position="12"/>
        <end position="35"/>
    </location>
</feature>
<evidence type="ECO:0000256" key="3">
    <source>
        <dbReference type="ARBA" id="ARBA00011881"/>
    </source>
</evidence>
<evidence type="ECO:0000256" key="7">
    <source>
        <dbReference type="ARBA" id="ARBA00022781"/>
    </source>
</evidence>
<keyword evidence="6" id="KW-0597">Phosphoprotein</keyword>
<evidence type="ECO:0000256" key="8">
    <source>
        <dbReference type="ARBA" id="ARBA00022968"/>
    </source>
</evidence>
<keyword evidence="11" id="KW-0175">Coiled coil</keyword>
<reference evidence="16" key="2">
    <citation type="journal article" name="Viruses">
        <title>Divergent Influenza-Like Viruses of Amphibians and Fish Support an Ancient Evolutionary Association.</title>
        <authorList>
            <person name="Parry R."/>
            <person name="Wille M."/>
            <person name="Turnbull O.M.H."/>
            <person name="Geoghegan J.L."/>
            <person name="Holmes E.C."/>
        </authorList>
    </citation>
    <scope>NUCLEOTIDE SEQUENCE</scope>
    <source>
        <strain evidence="16">SILV/UK</strain>
    </source>
</reference>
<keyword evidence="10" id="KW-1182">Viral ion channel</keyword>
<keyword evidence="13" id="KW-0407">Ion channel</keyword>
<comment type="subunit">
    <text evidence="3">Homotetramer.</text>
</comment>
<name>A0A866VUB5_9ORTO</name>
<sequence length="116" mass="13057">MTNAIMDEPVDLMVLHIMSFVVVVLHLLIALVQAIKKFRKVRHPRVLLIKPRTKKAAAREVSFLKEQFKADLKNTEDILEEVVIAVANLDGEIETNGMTAEEIVEANHALNSIEMV</sequence>
<keyword evidence="15" id="KW-0472">Membrane</keyword>
<gene>
    <name evidence="16" type="primary">M2</name>
</gene>
<evidence type="ECO:0000256" key="14">
    <source>
        <dbReference type="ARBA" id="ARBA00030349"/>
    </source>
</evidence>
<dbReference type="EMBL" id="MT926393">
    <property type="protein sequence ID" value="QOE76816.1"/>
    <property type="molecule type" value="Viral_cRNA"/>
</dbReference>
<evidence type="ECO:0000256" key="15">
    <source>
        <dbReference type="SAM" id="Phobius"/>
    </source>
</evidence>
<evidence type="ECO:0000256" key="6">
    <source>
        <dbReference type="ARBA" id="ARBA00022553"/>
    </source>
</evidence>
<keyword evidence="9 15" id="KW-1133">Transmembrane helix</keyword>
<protein>
    <recommendedName>
        <fullName evidence="4">Matrix protein 2</fullName>
    </recommendedName>
    <alternativeName>
        <fullName evidence="14">BM2</fullName>
    </alternativeName>
</protein>
<evidence type="ECO:0000256" key="11">
    <source>
        <dbReference type="ARBA" id="ARBA00023054"/>
    </source>
</evidence>